<dbReference type="AlphaFoldDB" id="A0A947GIJ0"/>
<organism evidence="3 4">
    <name type="scientific">Leptothoe spongobia TAU-MAC 1115</name>
    <dbReference type="NCBI Taxonomy" id="1967444"/>
    <lineage>
        <taxon>Bacteria</taxon>
        <taxon>Bacillati</taxon>
        <taxon>Cyanobacteriota</taxon>
        <taxon>Cyanophyceae</taxon>
        <taxon>Nodosilineales</taxon>
        <taxon>Cymatolegaceae</taxon>
        <taxon>Leptothoe</taxon>
        <taxon>Leptothoe spongobia</taxon>
    </lineage>
</organism>
<dbReference type="InterPro" id="IPR024983">
    <property type="entry name" value="CHAT_dom"/>
</dbReference>
<evidence type="ECO:0000259" key="2">
    <source>
        <dbReference type="SMART" id="SM01080"/>
    </source>
</evidence>
<sequence>MEKLVILKLGDGSLDTGFSVILQISDAVYRPTAELTGSLPPASRLRQILQRWQTAYRRLGLPYRLEARKEGFAKNISRVEDCSVVAQELTEEFNRWLKAETFRPLWDKLLEQLTLQDQVRIILQTQQTLVQQLPWHTWDICDRYPKAEIALSAPTYESIPPQPINRQQVRILAIFGHSQGIDIQTDQALLNHLPNADIQFLVEPNRQQLTTYLWEPQGWDILFFAGHSTSQTNSPVKSIGQLSLNPTDSLTIPELKHALTKAIKRGLKIALFNSCDGLGLAQALSDLHIPQVLVMREPVPDRVAHEFLKAFLEAFARKETFYLAVREAREKLQGLEDYYPCATWLPIICQNPAELPPTWSTLTNITSEPIVKPLSKSSWQVVLGASLITAVVSFILLGLRQIGIFQNWNLWALDQLMQLRPRELPDSRILIITITETDIQAQDAEYRRGSLSDEALSALLEKLEPMEPRVIGLDIYRDFPVSRHQPRLVNQLQTNNKLLVTCKTSSADKNIPGIAPPLEVPNERIGFSDFVTDSDGILRRHLLALTPEPVSPCQAGYGLSTLLALRYLAQEGLEPTASSNGYLQVEDVIFKPLAPNFGGYQGVDAGGHQVLLNYRNLPSLDQIAVQVTLSDILEDRVNAALIRDRIVLIGTTASSMGDYWLTPYSYKTIKGEQDTAGVFMQAHMVSQLLSAILDRRPLIQTWPEWADILWIVSWGAAGSGLVCGIVYGIRPRAKFYLYWLLMGGLMLELSLFGLCWLGLVQLGYWLPWGGAAVSIVISMAGAIVWQTQNTIADLKDEPI</sequence>
<keyword evidence="1" id="KW-1133">Transmembrane helix</keyword>
<evidence type="ECO:0000313" key="4">
    <source>
        <dbReference type="Proteomes" id="UP000717364"/>
    </source>
</evidence>
<dbReference type="Pfam" id="PF12770">
    <property type="entry name" value="CHAT"/>
    <property type="match status" value="1"/>
</dbReference>
<evidence type="ECO:0000256" key="1">
    <source>
        <dbReference type="SAM" id="Phobius"/>
    </source>
</evidence>
<comment type="caution">
    <text evidence="3">The sequence shown here is derived from an EMBL/GenBank/DDBJ whole genome shotgun (WGS) entry which is preliminary data.</text>
</comment>
<keyword evidence="4" id="KW-1185">Reference proteome</keyword>
<accession>A0A947GIJ0</accession>
<dbReference type="Pfam" id="PF05226">
    <property type="entry name" value="CHASE2"/>
    <property type="match status" value="1"/>
</dbReference>
<feature type="transmembrane region" description="Helical" evidence="1">
    <location>
        <begin position="708"/>
        <end position="729"/>
    </location>
</feature>
<name>A0A947GIJ0_9CYAN</name>
<dbReference type="EMBL" id="JADOES010000022">
    <property type="protein sequence ID" value="MBT9316240.1"/>
    <property type="molecule type" value="Genomic_DNA"/>
</dbReference>
<keyword evidence="1" id="KW-0812">Transmembrane</keyword>
<feature type="transmembrane region" description="Helical" evidence="1">
    <location>
        <begin position="736"/>
        <end position="759"/>
    </location>
</feature>
<keyword evidence="1" id="KW-0472">Membrane</keyword>
<feature type="transmembrane region" description="Helical" evidence="1">
    <location>
        <begin position="765"/>
        <end position="785"/>
    </location>
</feature>
<dbReference type="RefSeq" id="WP_215609306.1">
    <property type="nucleotide sequence ID" value="NZ_JADOES010000022.1"/>
</dbReference>
<dbReference type="Proteomes" id="UP000717364">
    <property type="component" value="Unassembled WGS sequence"/>
</dbReference>
<dbReference type="InterPro" id="IPR007890">
    <property type="entry name" value="CHASE2"/>
</dbReference>
<proteinExistence type="predicted"/>
<dbReference type="SMART" id="SM01080">
    <property type="entry name" value="CHASE2"/>
    <property type="match status" value="1"/>
</dbReference>
<reference evidence="3" key="2">
    <citation type="journal article" date="2021" name="Mar. Drugs">
        <title>Genome Reduction and Secondary Metabolism of the Marine Sponge-Associated Cyanobacterium Leptothoe.</title>
        <authorList>
            <person name="Konstantinou D."/>
            <person name="Popin R.V."/>
            <person name="Fewer D.P."/>
            <person name="Sivonen K."/>
            <person name="Gkelis S."/>
        </authorList>
    </citation>
    <scope>NUCLEOTIDE SEQUENCE</scope>
    <source>
        <strain evidence="3">TAU-MAC 1115</strain>
    </source>
</reference>
<reference evidence="3" key="1">
    <citation type="submission" date="2020-11" db="EMBL/GenBank/DDBJ databases">
        <authorList>
            <person name="Konstantinou D."/>
            <person name="Gkelis S."/>
            <person name="Popin R."/>
            <person name="Fewer D."/>
            <person name="Sivonen K."/>
        </authorList>
    </citation>
    <scope>NUCLEOTIDE SEQUENCE</scope>
    <source>
        <strain evidence="3">TAU-MAC 1115</strain>
    </source>
</reference>
<feature type="domain" description="CHASE2" evidence="2">
    <location>
        <begin position="405"/>
        <end position="721"/>
    </location>
</feature>
<gene>
    <name evidence="3" type="ORF">IXB50_12490</name>
</gene>
<protein>
    <submittedName>
        <fullName evidence="3">CHASE2 domain-containing protein</fullName>
    </submittedName>
</protein>
<evidence type="ECO:0000313" key="3">
    <source>
        <dbReference type="EMBL" id="MBT9316240.1"/>
    </source>
</evidence>